<proteinExistence type="predicted"/>
<gene>
    <name evidence="2" type="ORF">ACFSAH_15150</name>
</gene>
<protein>
    <submittedName>
        <fullName evidence="2">Lipocalin family protein</fullName>
    </submittedName>
</protein>
<dbReference type="InterPro" id="IPR024311">
    <property type="entry name" value="Lipocalin-like"/>
</dbReference>
<reference evidence="3" key="1">
    <citation type="journal article" date="2019" name="Int. J. Syst. Evol. Microbiol.">
        <title>The Global Catalogue of Microorganisms (GCM) 10K type strain sequencing project: providing services to taxonomists for standard genome sequencing and annotation.</title>
        <authorList>
            <consortium name="The Broad Institute Genomics Platform"/>
            <consortium name="The Broad Institute Genome Sequencing Center for Infectious Disease"/>
            <person name="Wu L."/>
            <person name="Ma J."/>
        </authorList>
    </citation>
    <scope>NUCLEOTIDE SEQUENCE [LARGE SCALE GENOMIC DNA]</scope>
    <source>
        <strain evidence="3">CCUG 53762</strain>
    </source>
</reference>
<evidence type="ECO:0000259" key="1">
    <source>
        <dbReference type="Pfam" id="PF13648"/>
    </source>
</evidence>
<dbReference type="Pfam" id="PF13648">
    <property type="entry name" value="Lipocalin_4"/>
    <property type="match status" value="1"/>
</dbReference>
<sequence length="135" mass="15362">MKTIKLFILPVLLLIVLTGCKKDKTSTGIVGKWTLVKVKTVFYEPQEYYYSENNIIYQFRANGTLNVYVTGDISEYMGKRPGEYSYRVEKSSIYKETDVIVINNGSEAICSISGNNLTIDDSPLDGPIYYFTRVK</sequence>
<feature type="domain" description="Lipocalin-like" evidence="1">
    <location>
        <begin position="29"/>
        <end position="119"/>
    </location>
</feature>
<dbReference type="RefSeq" id="WP_379663581.1">
    <property type="nucleotide sequence ID" value="NZ_JBHUDG010000043.1"/>
</dbReference>
<comment type="caution">
    <text evidence="2">The sequence shown here is derived from an EMBL/GenBank/DDBJ whole genome shotgun (WGS) entry which is preliminary data.</text>
</comment>
<dbReference type="PROSITE" id="PS51257">
    <property type="entry name" value="PROKAR_LIPOPROTEIN"/>
    <property type="match status" value="1"/>
</dbReference>
<dbReference type="EMBL" id="JBHUDG010000043">
    <property type="protein sequence ID" value="MFD1631212.1"/>
    <property type="molecule type" value="Genomic_DNA"/>
</dbReference>
<dbReference type="Proteomes" id="UP001597118">
    <property type="component" value="Unassembled WGS sequence"/>
</dbReference>
<evidence type="ECO:0000313" key="2">
    <source>
        <dbReference type="EMBL" id="MFD1631212.1"/>
    </source>
</evidence>
<name>A0ABW4IFG3_9SPHI</name>
<organism evidence="2 3">
    <name type="scientific">Pseudopedobacter beijingensis</name>
    <dbReference type="NCBI Taxonomy" id="1207056"/>
    <lineage>
        <taxon>Bacteria</taxon>
        <taxon>Pseudomonadati</taxon>
        <taxon>Bacteroidota</taxon>
        <taxon>Sphingobacteriia</taxon>
        <taxon>Sphingobacteriales</taxon>
        <taxon>Sphingobacteriaceae</taxon>
        <taxon>Pseudopedobacter</taxon>
    </lineage>
</organism>
<accession>A0ABW4IFG3</accession>
<keyword evidence="3" id="KW-1185">Reference proteome</keyword>
<evidence type="ECO:0000313" key="3">
    <source>
        <dbReference type="Proteomes" id="UP001597118"/>
    </source>
</evidence>